<organism evidence="1">
    <name type="scientific">Tanacetum cinerariifolium</name>
    <name type="common">Dalmatian daisy</name>
    <name type="synonym">Chrysanthemum cinerariifolium</name>
    <dbReference type="NCBI Taxonomy" id="118510"/>
    <lineage>
        <taxon>Eukaryota</taxon>
        <taxon>Viridiplantae</taxon>
        <taxon>Streptophyta</taxon>
        <taxon>Embryophyta</taxon>
        <taxon>Tracheophyta</taxon>
        <taxon>Spermatophyta</taxon>
        <taxon>Magnoliopsida</taxon>
        <taxon>eudicotyledons</taxon>
        <taxon>Gunneridae</taxon>
        <taxon>Pentapetalae</taxon>
        <taxon>asterids</taxon>
        <taxon>campanulids</taxon>
        <taxon>Asterales</taxon>
        <taxon>Asteraceae</taxon>
        <taxon>Asteroideae</taxon>
        <taxon>Anthemideae</taxon>
        <taxon>Anthemidinae</taxon>
        <taxon>Tanacetum</taxon>
    </lineage>
</organism>
<comment type="caution">
    <text evidence="1">The sequence shown here is derived from an EMBL/GenBank/DDBJ whole genome shotgun (WGS) entry which is preliminary data.</text>
</comment>
<evidence type="ECO:0008006" key="2">
    <source>
        <dbReference type="Google" id="ProtNLM"/>
    </source>
</evidence>
<protein>
    <recommendedName>
        <fullName evidence="2">Reverse transcriptase domain-containing protein</fullName>
    </recommendedName>
</protein>
<accession>A0A699I1Y6</accession>
<proteinExistence type="predicted"/>
<name>A0A699I1Y6_TANCI</name>
<dbReference type="AlphaFoldDB" id="A0A699I1Y6"/>
<gene>
    <name evidence="1" type="ORF">Tci_489153</name>
</gene>
<evidence type="ECO:0000313" key="1">
    <source>
        <dbReference type="EMBL" id="GEZ17180.1"/>
    </source>
</evidence>
<sequence>MLKQREQAANLAVQKEQEEQAAQSFTSNWNFSMIDDDEEHSIQYKEYLENSSDAITTILPTKETEYSLSMGYEHLSTTPEMESKKIIKSSVEKLVPTQSEYEGIFNNTCDVPVCEDSSTFDVLKDHSEILSDSNNDHISTKEIDLEDILQIQDVILREKLLSINRLIADIEILNDNPTPDRVLKSSSSFPIFEKSDNSLSYSDNSLPEFETFSDHMEETRSGNTTAHANNSLLEYDSFCFEIEPDQERLTSVVMEAISDNSTNDPLLEEVDLFIASDNSIPPGIGNIDYDSEGDIHFLEKLLGDDFIPLPENESSNFDHHDDPSFPRPLPEPPDVEFFFDFKPNSGELISVMMNNIDELNEE</sequence>
<reference evidence="1" key="1">
    <citation type="journal article" date="2019" name="Sci. Rep.">
        <title>Draft genome of Tanacetum cinerariifolium, the natural source of mosquito coil.</title>
        <authorList>
            <person name="Yamashiro T."/>
            <person name="Shiraishi A."/>
            <person name="Satake H."/>
            <person name="Nakayama K."/>
        </authorList>
    </citation>
    <scope>NUCLEOTIDE SEQUENCE</scope>
</reference>
<dbReference type="EMBL" id="BKCJ010248455">
    <property type="protein sequence ID" value="GEZ17180.1"/>
    <property type="molecule type" value="Genomic_DNA"/>
</dbReference>